<dbReference type="Gene3D" id="3.40.50.2300">
    <property type="match status" value="2"/>
</dbReference>
<keyword evidence="2" id="KW-1185">Reference proteome</keyword>
<evidence type="ECO:0000313" key="1">
    <source>
        <dbReference type="EMBL" id="GIO26703.1"/>
    </source>
</evidence>
<evidence type="ECO:0008006" key="3">
    <source>
        <dbReference type="Google" id="ProtNLM"/>
    </source>
</evidence>
<dbReference type="PANTHER" id="PTHR35271">
    <property type="entry name" value="ABC TRANSPORTER, SUBSTRATE-BINDING LIPOPROTEIN-RELATED"/>
    <property type="match status" value="1"/>
</dbReference>
<protein>
    <recommendedName>
        <fullName evidence="3">ABC transporter substrate-binding protein</fullName>
    </recommendedName>
</protein>
<dbReference type="Pfam" id="PF04392">
    <property type="entry name" value="ABC_sub_bind"/>
    <property type="match status" value="1"/>
</dbReference>
<organism evidence="1 2">
    <name type="scientific">Ornithinibacillus bavariensis</name>
    <dbReference type="NCBI Taxonomy" id="545502"/>
    <lineage>
        <taxon>Bacteria</taxon>
        <taxon>Bacillati</taxon>
        <taxon>Bacillota</taxon>
        <taxon>Bacilli</taxon>
        <taxon>Bacillales</taxon>
        <taxon>Bacillaceae</taxon>
        <taxon>Ornithinibacillus</taxon>
    </lineage>
</organism>
<comment type="caution">
    <text evidence="1">The sequence shown here is derived from an EMBL/GenBank/DDBJ whole genome shotgun (WGS) entry which is preliminary data.</text>
</comment>
<name>A0A919X9U7_9BACI</name>
<dbReference type="PROSITE" id="PS51257">
    <property type="entry name" value="PROKAR_LIPOPROTEIN"/>
    <property type="match status" value="1"/>
</dbReference>
<sequence length="328" mass="35069">MKRGLPLLIVAIVSIVILAACGSNASKGDSFKIGASQIVEHPSLDRAYEGFKKALEDAGLDVKFDFQSAQGDQNNLKPISDGFVADDVDLIFANSTPAALSALEATKDARDIPILFTSVTDAVSAGLVTAMDEPGENITGVVDLHPDAIQETVKFIDKYFPDATVGLIYNAGESNSVTQIEAVLAAGEGTSLTFKERTVANSSEVQQAATTLVSEVDLFYIVTDNTVVSALESVVGVANEQDIPLVVGEPDSLAKGGFVTFGIDYYTIGYRTGEMAVQILKDGKSIKDIKVEYPPEIQLFINKKAAEEQGIEWNSEWDDAEFVDTAEN</sequence>
<dbReference type="Proteomes" id="UP000676917">
    <property type="component" value="Unassembled WGS sequence"/>
</dbReference>
<gene>
    <name evidence="1" type="ORF">J43TS3_13140</name>
</gene>
<dbReference type="InterPro" id="IPR028082">
    <property type="entry name" value="Peripla_BP_I"/>
</dbReference>
<reference evidence="1" key="1">
    <citation type="submission" date="2021-03" db="EMBL/GenBank/DDBJ databases">
        <title>Antimicrobial resistance genes in bacteria isolated from Japanese honey, and their potential for conferring macrolide and lincosamide resistance in the American foulbrood pathogen Paenibacillus larvae.</title>
        <authorList>
            <person name="Okamoto M."/>
            <person name="Kumagai M."/>
            <person name="Kanamori H."/>
            <person name="Takamatsu D."/>
        </authorList>
    </citation>
    <scope>NUCLEOTIDE SEQUENCE</scope>
    <source>
        <strain evidence="1">J43TS3</strain>
    </source>
</reference>
<dbReference type="RefSeq" id="WP_212920216.1">
    <property type="nucleotide sequence ID" value="NZ_BORP01000002.1"/>
</dbReference>
<dbReference type="AlphaFoldDB" id="A0A919X9U7"/>
<dbReference type="SUPFAM" id="SSF53822">
    <property type="entry name" value="Periplasmic binding protein-like I"/>
    <property type="match status" value="1"/>
</dbReference>
<accession>A0A919X9U7</accession>
<dbReference type="InterPro" id="IPR007487">
    <property type="entry name" value="ABC_transpt-TYRBP-like"/>
</dbReference>
<dbReference type="CDD" id="cd06325">
    <property type="entry name" value="PBP1_ABC_unchar_transporter"/>
    <property type="match status" value="1"/>
</dbReference>
<proteinExistence type="predicted"/>
<dbReference type="EMBL" id="BORP01000002">
    <property type="protein sequence ID" value="GIO26703.1"/>
    <property type="molecule type" value="Genomic_DNA"/>
</dbReference>
<evidence type="ECO:0000313" key="2">
    <source>
        <dbReference type="Proteomes" id="UP000676917"/>
    </source>
</evidence>
<dbReference type="PANTHER" id="PTHR35271:SF1">
    <property type="entry name" value="ABC TRANSPORTER, SUBSTRATE-BINDING LIPOPROTEIN"/>
    <property type="match status" value="1"/>
</dbReference>